<dbReference type="KEGG" id="osu:NT6N_17920"/>
<name>A0AAT9FLE2_9BACT</name>
<dbReference type="PANTHER" id="PTHR12526">
    <property type="entry name" value="GLYCOSYLTRANSFERASE"/>
    <property type="match status" value="1"/>
</dbReference>
<dbReference type="EMBL" id="AP026866">
    <property type="protein sequence ID" value="BDS06752.1"/>
    <property type="molecule type" value="Genomic_DNA"/>
</dbReference>
<dbReference type="SUPFAM" id="SSF53756">
    <property type="entry name" value="UDP-Glycosyltransferase/glycogen phosphorylase"/>
    <property type="match status" value="1"/>
</dbReference>
<dbReference type="AlphaFoldDB" id="A0AAT9FLE2"/>
<dbReference type="Pfam" id="PF00534">
    <property type="entry name" value="Glycos_transf_1"/>
    <property type="match status" value="1"/>
</dbReference>
<organism evidence="2">
    <name type="scientific">Oceaniferula spumae</name>
    <dbReference type="NCBI Taxonomy" id="2979115"/>
    <lineage>
        <taxon>Bacteria</taxon>
        <taxon>Pseudomonadati</taxon>
        <taxon>Verrucomicrobiota</taxon>
        <taxon>Verrucomicrobiia</taxon>
        <taxon>Verrucomicrobiales</taxon>
        <taxon>Verrucomicrobiaceae</taxon>
        <taxon>Oceaniferula</taxon>
    </lineage>
</organism>
<proteinExistence type="predicted"/>
<dbReference type="GO" id="GO:0016757">
    <property type="term" value="F:glycosyltransferase activity"/>
    <property type="evidence" value="ECO:0007669"/>
    <property type="project" value="InterPro"/>
</dbReference>
<dbReference type="CDD" id="cd03801">
    <property type="entry name" value="GT4_PimA-like"/>
    <property type="match status" value="1"/>
</dbReference>
<evidence type="ECO:0000313" key="2">
    <source>
        <dbReference type="EMBL" id="BDS06752.1"/>
    </source>
</evidence>
<sequence>MKVFMTAYACEPEKGSEPGVGWGWANGLASHVELTVATRANNQPVIEKYYAENPDYPGGTRPEFLYHDPGALAIWLKKKGILPTQAFFALWKLGVMWRFRKQLGGFDLFHHMTYSSIRLPGLWWFSSKPVVVGPVGGTSTVSPNYISFYGARAWKEKVRAMMIRSWKWVPWVRLSLGRADRIVGSNSEATNMMAELYDDKVSYLMEIGVDRKDVIAQEAMPSFDRFELVWIGMVEPWKGWIIALKAVARAKAILGAEKPIRLRMLGRGKDESAAAAMVAELGISDEVQLLKRIPLEELNQLIITSHAMIFSSVKDTSGTVVLEAMCKGKPLICLNHQGVGDMTTEDTAIRIEVGPLDETVENFANAIVTLARDEALVKRLGEASRERVLSDYVWDEKAKKMNKIYQQALRSK</sequence>
<evidence type="ECO:0000259" key="1">
    <source>
        <dbReference type="Pfam" id="PF00534"/>
    </source>
</evidence>
<protein>
    <recommendedName>
        <fullName evidence="1">Glycosyl transferase family 1 domain-containing protein</fullName>
    </recommendedName>
</protein>
<dbReference type="InterPro" id="IPR001296">
    <property type="entry name" value="Glyco_trans_1"/>
</dbReference>
<dbReference type="Gene3D" id="3.40.50.2000">
    <property type="entry name" value="Glycogen Phosphorylase B"/>
    <property type="match status" value="2"/>
</dbReference>
<feature type="domain" description="Glycosyl transferase family 1" evidence="1">
    <location>
        <begin position="226"/>
        <end position="387"/>
    </location>
</feature>
<accession>A0AAT9FLE2</accession>
<reference evidence="2" key="1">
    <citation type="submission" date="2024-07" db="EMBL/GenBank/DDBJ databases">
        <title>Complete genome sequence of Verrucomicrobiaceae bacterium NT6N.</title>
        <authorList>
            <person name="Huang C."/>
            <person name="Takami H."/>
            <person name="Hamasaki K."/>
        </authorList>
    </citation>
    <scope>NUCLEOTIDE SEQUENCE</scope>
    <source>
        <strain evidence="2">NT6N</strain>
    </source>
</reference>
<gene>
    <name evidence="2" type="ORF">NT6N_17920</name>
</gene>